<evidence type="ECO:0000256" key="4">
    <source>
        <dbReference type="ARBA" id="ARBA00022982"/>
    </source>
</evidence>
<dbReference type="GO" id="GO:0046872">
    <property type="term" value="F:metal ion binding"/>
    <property type="evidence" value="ECO:0007669"/>
    <property type="project" value="UniProtKB-KW"/>
</dbReference>
<organism evidence="8 9">
    <name type="scientific">Aphanocapsa feldmannii 277cV</name>
    <dbReference type="NCBI Taxonomy" id="2507553"/>
    <lineage>
        <taxon>Bacteria</taxon>
        <taxon>Bacillati</taxon>
        <taxon>Cyanobacteriota</taxon>
        <taxon>Cyanophyceae</taxon>
        <taxon>Oscillatoriophycideae</taxon>
        <taxon>Chroococcales</taxon>
        <taxon>Microcystaceae</taxon>
        <taxon>Aphanocapsa</taxon>
    </lineage>
</organism>
<evidence type="ECO:0000313" key="9">
    <source>
        <dbReference type="Proteomes" id="UP000317990"/>
    </source>
</evidence>
<comment type="caution">
    <text evidence="8">The sequence shown here is derived from an EMBL/GenBank/DDBJ whole genome shotgun (WGS) entry which is preliminary data.</text>
</comment>
<evidence type="ECO:0000256" key="6">
    <source>
        <dbReference type="PROSITE-ProRule" id="PRU00433"/>
    </source>
</evidence>
<dbReference type="PANTHER" id="PTHR37823:SF1">
    <property type="entry name" value="CYTOCHROME C-553-LIKE"/>
    <property type="match status" value="1"/>
</dbReference>
<dbReference type="PANTHER" id="PTHR37823">
    <property type="entry name" value="CYTOCHROME C-553-LIKE"/>
    <property type="match status" value="1"/>
</dbReference>
<dbReference type="InterPro" id="IPR036909">
    <property type="entry name" value="Cyt_c-like_dom_sf"/>
</dbReference>
<keyword evidence="5 6" id="KW-0408">Iron</keyword>
<sequence>MLAVVVLRSLHADPYTLSTLSLSGNSNHGGKLFRMNCAGCHGIAAQGLVGPDLHGVSHRKSDTALIHQVVSGKTPPMPKFQPEPQAMADLVAYLRSLD</sequence>
<dbReference type="SUPFAM" id="SSF46626">
    <property type="entry name" value="Cytochrome c"/>
    <property type="match status" value="1"/>
</dbReference>
<accession>A0A524RL16</accession>
<dbReference type="GO" id="GO:0020037">
    <property type="term" value="F:heme binding"/>
    <property type="evidence" value="ECO:0007669"/>
    <property type="project" value="InterPro"/>
</dbReference>
<proteinExistence type="predicted"/>
<evidence type="ECO:0000256" key="3">
    <source>
        <dbReference type="ARBA" id="ARBA00022723"/>
    </source>
</evidence>
<dbReference type="EMBL" id="SRMO01000087">
    <property type="protein sequence ID" value="TGG90571.1"/>
    <property type="molecule type" value="Genomic_DNA"/>
</dbReference>
<evidence type="ECO:0000256" key="1">
    <source>
        <dbReference type="ARBA" id="ARBA00022448"/>
    </source>
</evidence>
<dbReference type="InterPro" id="IPR051811">
    <property type="entry name" value="Cytochrome_c550/c551-like"/>
</dbReference>
<dbReference type="InterPro" id="IPR009056">
    <property type="entry name" value="Cyt_c-like_dom"/>
</dbReference>
<evidence type="ECO:0000259" key="7">
    <source>
        <dbReference type="PROSITE" id="PS51007"/>
    </source>
</evidence>
<feature type="domain" description="Cytochrome c" evidence="7">
    <location>
        <begin position="24"/>
        <end position="98"/>
    </location>
</feature>
<evidence type="ECO:0000256" key="5">
    <source>
        <dbReference type="ARBA" id="ARBA00023004"/>
    </source>
</evidence>
<dbReference type="Gene3D" id="1.10.760.10">
    <property type="entry name" value="Cytochrome c-like domain"/>
    <property type="match status" value="1"/>
</dbReference>
<name>A0A524RL16_9CHRO</name>
<dbReference type="AlphaFoldDB" id="A0A524RL16"/>
<keyword evidence="1" id="KW-0813">Transport</keyword>
<dbReference type="Proteomes" id="UP000317990">
    <property type="component" value="Unassembled WGS sequence"/>
</dbReference>
<evidence type="ECO:0000313" key="8">
    <source>
        <dbReference type="EMBL" id="TGG90571.1"/>
    </source>
</evidence>
<evidence type="ECO:0000256" key="2">
    <source>
        <dbReference type="ARBA" id="ARBA00022617"/>
    </source>
</evidence>
<keyword evidence="2 6" id="KW-0349">Heme</keyword>
<dbReference type="GO" id="GO:0009055">
    <property type="term" value="F:electron transfer activity"/>
    <property type="evidence" value="ECO:0007669"/>
    <property type="project" value="InterPro"/>
</dbReference>
<dbReference type="PROSITE" id="PS51007">
    <property type="entry name" value="CYTC"/>
    <property type="match status" value="1"/>
</dbReference>
<dbReference type="Pfam" id="PF13442">
    <property type="entry name" value="Cytochrome_CBB3"/>
    <property type="match status" value="1"/>
</dbReference>
<reference evidence="8 9" key="1">
    <citation type="journal article" date="2019" name="mSystems">
        <title>Life at home and on the roam: Genomic adaptions reflect the dual lifestyle of an intracellular, facultative symbiont.</title>
        <authorList>
            <person name="Burgsdorf I."/>
        </authorList>
    </citation>
    <scope>NUCLEOTIDE SEQUENCE [LARGE SCALE GENOMIC DNA]</scope>
    <source>
        <strain evidence="8">277cV</strain>
    </source>
</reference>
<protein>
    <submittedName>
        <fullName evidence="8">Cytochrome c</fullName>
    </submittedName>
</protein>
<gene>
    <name evidence="8" type="ORF">ERJ67_10340</name>
</gene>
<keyword evidence="3 6" id="KW-0479">Metal-binding</keyword>
<keyword evidence="4" id="KW-0249">Electron transport</keyword>